<dbReference type="GO" id="GO:0016301">
    <property type="term" value="F:kinase activity"/>
    <property type="evidence" value="ECO:0007669"/>
    <property type="project" value="UniProtKB-KW"/>
</dbReference>
<organism evidence="2 3">
    <name type="scientific">Giardia duodenalis assemblage B</name>
    <dbReference type="NCBI Taxonomy" id="1394984"/>
    <lineage>
        <taxon>Eukaryota</taxon>
        <taxon>Metamonada</taxon>
        <taxon>Diplomonadida</taxon>
        <taxon>Hexamitidae</taxon>
        <taxon>Giardiinae</taxon>
        <taxon>Giardia</taxon>
    </lineage>
</organism>
<comment type="caution">
    <text evidence="2">The sequence shown here is derived from an EMBL/GenBank/DDBJ whole genome shotgun (WGS) entry which is preliminary data.</text>
</comment>
<proteinExistence type="predicted"/>
<feature type="region of interest" description="Disordered" evidence="1">
    <location>
        <begin position="44"/>
        <end position="63"/>
    </location>
</feature>
<gene>
    <name evidence="2" type="ORF">QR46_2495</name>
</gene>
<dbReference type="VEuPathDB" id="GiardiaDB:QR46_2495"/>
<keyword evidence="2" id="KW-0418">Kinase</keyword>
<evidence type="ECO:0000256" key="1">
    <source>
        <dbReference type="SAM" id="MobiDB-lite"/>
    </source>
</evidence>
<name>A0A132NTR9_GIAIN</name>
<reference evidence="2 3" key="1">
    <citation type="journal article" date="2015" name="Mol. Biochem. Parasitol.">
        <title>Identification of polymorphic genes for use in assemblage B genotyping assays through comparative genomics of multiple assemblage B Giardia duodenalis isolates.</title>
        <authorList>
            <person name="Wielinga C."/>
            <person name="Thompson R.C."/>
            <person name="Monis P."/>
            <person name="Ryan U."/>
        </authorList>
    </citation>
    <scope>NUCLEOTIDE SEQUENCE [LARGE SCALE GENOMIC DNA]</scope>
    <source>
        <strain evidence="2 3">BAH15c1</strain>
    </source>
</reference>
<dbReference type="EMBL" id="JXTI01000067">
    <property type="protein sequence ID" value="KWX13479.1"/>
    <property type="molecule type" value="Genomic_DNA"/>
</dbReference>
<dbReference type="Proteomes" id="UP000070089">
    <property type="component" value="Unassembled WGS sequence"/>
</dbReference>
<accession>A0A132NTR9</accession>
<protein>
    <submittedName>
        <fullName evidence="2">Adenylate kinase</fullName>
    </submittedName>
</protein>
<dbReference type="AlphaFoldDB" id="A0A132NTR9"/>
<keyword evidence="2" id="KW-0808">Transferase</keyword>
<evidence type="ECO:0000313" key="3">
    <source>
        <dbReference type="Proteomes" id="UP000070089"/>
    </source>
</evidence>
<sequence length="96" mass="9958">MLAVQTAVATPLTAHALAMQMAMPVPAERASRVPVNTPSTRATAHFSTQYPQSGAAPVDGPLPLMRPRPLEACTCVMGRHPSSCVCSDGGSMPDAQ</sequence>
<evidence type="ECO:0000313" key="2">
    <source>
        <dbReference type="EMBL" id="KWX13479.1"/>
    </source>
</evidence>